<comment type="subcellular location">
    <subcellularLocation>
        <location evidence="1">Cell outer membrane</location>
    </subcellularLocation>
</comment>
<feature type="domain" description="SusD-like N-terminal" evidence="7">
    <location>
        <begin position="118"/>
        <end position="232"/>
    </location>
</feature>
<dbReference type="Proteomes" id="UP000006008">
    <property type="component" value="Unassembled WGS sequence"/>
</dbReference>
<evidence type="ECO:0000256" key="4">
    <source>
        <dbReference type="ARBA" id="ARBA00023136"/>
    </source>
</evidence>
<keyword evidence="9" id="KW-1185">Reference proteome</keyword>
<dbReference type="STRING" id="742725.HMPREF9450_00682"/>
<keyword evidence="5" id="KW-0998">Cell outer membrane</keyword>
<protein>
    <recommendedName>
        <fullName evidence="10">RagB/SusD domain-containing protein</fullName>
    </recommendedName>
</protein>
<name>G5H7M9_9BACT</name>
<dbReference type="GO" id="GO:0009279">
    <property type="term" value="C:cell outer membrane"/>
    <property type="evidence" value="ECO:0007669"/>
    <property type="project" value="UniProtKB-SubCell"/>
</dbReference>
<evidence type="ECO:0000256" key="1">
    <source>
        <dbReference type="ARBA" id="ARBA00004442"/>
    </source>
</evidence>
<comment type="caution">
    <text evidence="8">The sequence shown here is derived from an EMBL/GenBank/DDBJ whole genome shotgun (WGS) entry which is preliminary data.</text>
</comment>
<dbReference type="Pfam" id="PF07980">
    <property type="entry name" value="SusD_RagB"/>
    <property type="match status" value="1"/>
</dbReference>
<dbReference type="InterPro" id="IPR011990">
    <property type="entry name" value="TPR-like_helical_dom_sf"/>
</dbReference>
<dbReference type="InterPro" id="IPR033985">
    <property type="entry name" value="SusD-like_N"/>
</dbReference>
<evidence type="ECO:0000259" key="6">
    <source>
        <dbReference type="Pfam" id="PF07980"/>
    </source>
</evidence>
<gene>
    <name evidence="8" type="ORF">HMPREF9450_00682</name>
</gene>
<proteinExistence type="inferred from homology"/>
<dbReference type="OrthoDB" id="1100079at2"/>
<evidence type="ECO:0000259" key="7">
    <source>
        <dbReference type="Pfam" id="PF14322"/>
    </source>
</evidence>
<evidence type="ECO:0000256" key="5">
    <source>
        <dbReference type="ARBA" id="ARBA00023237"/>
    </source>
</evidence>
<dbReference type="SUPFAM" id="SSF48452">
    <property type="entry name" value="TPR-like"/>
    <property type="match status" value="1"/>
</dbReference>
<dbReference type="HOGENOM" id="CLU_015553_3_2_10"/>
<dbReference type="InterPro" id="IPR012944">
    <property type="entry name" value="SusD_RagB_dom"/>
</dbReference>
<keyword evidence="4" id="KW-0472">Membrane</keyword>
<feature type="domain" description="RagB/SusD" evidence="6">
    <location>
        <begin position="378"/>
        <end position="548"/>
    </location>
</feature>
<dbReference type="GeneID" id="92816309"/>
<dbReference type="EMBL" id="ADLD01000009">
    <property type="protein sequence ID" value="EHB92478.1"/>
    <property type="molecule type" value="Genomic_DNA"/>
</dbReference>
<evidence type="ECO:0008006" key="10">
    <source>
        <dbReference type="Google" id="ProtNLM"/>
    </source>
</evidence>
<organism evidence="8 9">
    <name type="scientific">Alistipes indistinctus YIT 12060</name>
    <dbReference type="NCBI Taxonomy" id="742725"/>
    <lineage>
        <taxon>Bacteria</taxon>
        <taxon>Pseudomonadati</taxon>
        <taxon>Bacteroidota</taxon>
        <taxon>Bacteroidia</taxon>
        <taxon>Bacteroidales</taxon>
        <taxon>Rikenellaceae</taxon>
        <taxon>Alistipes</taxon>
    </lineage>
</organism>
<evidence type="ECO:0000313" key="8">
    <source>
        <dbReference type="EMBL" id="EHB92478.1"/>
    </source>
</evidence>
<evidence type="ECO:0000256" key="2">
    <source>
        <dbReference type="ARBA" id="ARBA00006275"/>
    </source>
</evidence>
<comment type="similarity">
    <text evidence="2">Belongs to the SusD family.</text>
</comment>
<dbReference type="Gene3D" id="1.25.40.390">
    <property type="match status" value="1"/>
</dbReference>
<keyword evidence="3" id="KW-0732">Signal</keyword>
<dbReference type="PROSITE" id="PS51257">
    <property type="entry name" value="PROKAR_LIPOPROTEIN"/>
    <property type="match status" value="1"/>
</dbReference>
<evidence type="ECO:0000256" key="3">
    <source>
        <dbReference type="ARBA" id="ARBA00022729"/>
    </source>
</evidence>
<dbReference type="AlphaFoldDB" id="G5H7M9"/>
<dbReference type="PATRIC" id="fig|742725.3.peg.736"/>
<sequence length="548" mass="60986">MKKYLIALALVGFATTSCYEKLNIAPPNRITNDQIQELLKSDPEKAEAIMSSVAAGMVPLFHEKDIRDMGSADTRYYNYADVACMRNLEANDIAAMGTDLSGSVWGMAEYNLITVFGEHDDKVPPYWYLCWDNITAANKLLDNLPMSTVGDNKKLKQYRAMGLVTRAYFYNYLMENFQQAYMLDGQANYDNKLGMMLYTSFDPQQPYKARASAAETYDSILKWSKEAVTLMKEAEVGYTNDITDIDLGVCNFNLLRVALCAGDWTTAITAGNELVAQYTKFIPKANYGWQGSKTGNLQNPISIPASGNYFLDVTNNPEVIMGWPYAQAAVQSVGSSNIEPTCIWMNPFGKGGGGLFSAIDQSLYNKMDDDDYRKNLFATTAYGSYAYPPNGTRANVPAWVNFKWANTYGIAGKAGEALSSSTVDQVGQYVMRASEAYLMLAEAQYRSGATGDAATTLNKLISARTDGAKDASNYNGGGDLWEMIKLQYRIEMWGEGREFYNNKRWNIPINRNKDYHPNATTLTFPVSGMVCKIPENEINYNPLVVQNP</sequence>
<reference evidence="8 9" key="1">
    <citation type="submission" date="2011-08" db="EMBL/GenBank/DDBJ databases">
        <title>The Genome Sequence of Alistipes indistinctus YIT 12060.</title>
        <authorList>
            <consortium name="The Broad Institute Genome Sequencing Platform"/>
            <person name="Earl A."/>
            <person name="Ward D."/>
            <person name="Feldgarden M."/>
            <person name="Gevers D."/>
            <person name="Morotomi M."/>
            <person name="Young S.K."/>
            <person name="Zeng Q."/>
            <person name="Gargeya S."/>
            <person name="Fitzgerald M."/>
            <person name="Haas B."/>
            <person name="Abouelleil A."/>
            <person name="Alvarado L."/>
            <person name="Arachchi H.M."/>
            <person name="Berlin A."/>
            <person name="Brown A."/>
            <person name="Chapman S.B."/>
            <person name="Chen Z."/>
            <person name="Dunbar C."/>
            <person name="Freedman E."/>
            <person name="Gearin G."/>
            <person name="Gellesch M."/>
            <person name="Goldberg J."/>
            <person name="Griggs A."/>
            <person name="Gujja S."/>
            <person name="Heiman D."/>
            <person name="Howarth C."/>
            <person name="Larson L."/>
            <person name="Lui A."/>
            <person name="MacDonald P.J.P."/>
            <person name="Montmayeur A."/>
            <person name="Murphy C."/>
            <person name="Neiman D."/>
            <person name="Pearson M."/>
            <person name="Priest M."/>
            <person name="Roberts A."/>
            <person name="Saif S."/>
            <person name="Shea T."/>
            <person name="Shenoy N."/>
            <person name="Sisk P."/>
            <person name="Stolte C."/>
            <person name="Sykes S."/>
            <person name="Wortman J."/>
            <person name="Nusbaum C."/>
            <person name="Birren B."/>
        </authorList>
    </citation>
    <scope>NUCLEOTIDE SEQUENCE [LARGE SCALE GENOMIC DNA]</scope>
    <source>
        <strain evidence="8 9">YIT 12060</strain>
    </source>
</reference>
<dbReference type="RefSeq" id="WP_009133488.1">
    <property type="nucleotide sequence ID" value="NZ_CP102250.1"/>
</dbReference>
<dbReference type="eggNOG" id="ENOG503310S">
    <property type="taxonomic scope" value="Bacteria"/>
</dbReference>
<dbReference type="Pfam" id="PF14322">
    <property type="entry name" value="SusD-like_3"/>
    <property type="match status" value="1"/>
</dbReference>
<accession>G5H7M9</accession>
<evidence type="ECO:0000313" key="9">
    <source>
        <dbReference type="Proteomes" id="UP000006008"/>
    </source>
</evidence>